<feature type="chain" id="PRO_5015989480" evidence="1">
    <location>
        <begin position="22"/>
        <end position="140"/>
    </location>
</feature>
<dbReference type="RefSeq" id="WP_111164233.1">
    <property type="nucleotide sequence ID" value="NZ_PCDP01000082.1"/>
</dbReference>
<dbReference type="Proteomes" id="UP000248925">
    <property type="component" value="Unassembled WGS sequence"/>
</dbReference>
<name>A0A2W4CQ31_9HYPH</name>
<evidence type="ECO:0000313" key="2">
    <source>
        <dbReference type="EMBL" id="PZM07574.1"/>
    </source>
</evidence>
<proteinExistence type="predicted"/>
<keyword evidence="1" id="KW-0732">Signal</keyword>
<dbReference type="EMBL" id="PCDP01000082">
    <property type="protein sequence ID" value="PZM07574.1"/>
    <property type="molecule type" value="Genomic_DNA"/>
</dbReference>
<protein>
    <submittedName>
        <fullName evidence="2">Uncharacterized protein</fullName>
    </submittedName>
</protein>
<keyword evidence="3" id="KW-1185">Reference proteome</keyword>
<accession>A0A2W4CQ31</accession>
<evidence type="ECO:0000313" key="3">
    <source>
        <dbReference type="Proteomes" id="UP000248925"/>
    </source>
</evidence>
<evidence type="ECO:0000256" key="1">
    <source>
        <dbReference type="SAM" id="SignalP"/>
    </source>
</evidence>
<sequence length="140" mass="14372">MRAMFMAAAAFACLTLGSCGALQKLNDFTISQSTVDSAMSAYDSAFLAPAKAYRGLYDSNPCTGSDTVKNAAGLCAQRSIVLKLQQADKVVEDALAQVQSQLDACKVNGQATCTGISAVYSTFKTAIGAAEAIAIPSGAN</sequence>
<comment type="caution">
    <text evidence="2">The sequence shown here is derived from an EMBL/GenBank/DDBJ whole genome shotgun (WGS) entry which is preliminary data.</text>
</comment>
<dbReference type="OrthoDB" id="9849999at2"/>
<organism evidence="2 3">
    <name type="scientific">Rhizobium tubonense</name>
    <dbReference type="NCBI Taxonomy" id="484088"/>
    <lineage>
        <taxon>Bacteria</taxon>
        <taxon>Pseudomonadati</taxon>
        <taxon>Pseudomonadota</taxon>
        <taxon>Alphaproteobacteria</taxon>
        <taxon>Hyphomicrobiales</taxon>
        <taxon>Rhizobiaceae</taxon>
        <taxon>Rhizobium/Agrobacterium group</taxon>
        <taxon>Rhizobium</taxon>
    </lineage>
</organism>
<reference evidence="2 3" key="1">
    <citation type="journal article" date="2018" name="Sci. Rep.">
        <title>Rhizobium tumorigenes sp. nov., a novel plant tumorigenic bacterium isolated from cane gall tumors on thornless blackberry.</title>
        <authorList>
            <person name="Kuzmanovi N."/>
            <person name="Smalla K."/>
            <person name="Gronow S."/>
            <person name="PuBawska J."/>
        </authorList>
    </citation>
    <scope>NUCLEOTIDE SEQUENCE [LARGE SCALE GENOMIC DNA]</scope>
    <source>
        <strain evidence="2 3">CCBAU 85046</strain>
    </source>
</reference>
<gene>
    <name evidence="2" type="ORF">CPY51_31070</name>
</gene>
<dbReference type="PROSITE" id="PS51257">
    <property type="entry name" value="PROKAR_LIPOPROTEIN"/>
    <property type="match status" value="1"/>
</dbReference>
<feature type="signal peptide" evidence="1">
    <location>
        <begin position="1"/>
        <end position="21"/>
    </location>
</feature>
<dbReference type="AlphaFoldDB" id="A0A2W4CQ31"/>